<proteinExistence type="inferred from homology"/>
<gene>
    <name evidence="5" type="ORF">XA3_16010</name>
</gene>
<dbReference type="CDD" id="cd00688">
    <property type="entry name" value="ISOPREN_C2_like"/>
    <property type="match status" value="1"/>
</dbReference>
<dbReference type="Pfam" id="PF13243">
    <property type="entry name" value="SQHop_cyclase_C"/>
    <property type="match status" value="1"/>
</dbReference>
<dbReference type="GO" id="GO:0005811">
    <property type="term" value="C:lipid droplet"/>
    <property type="evidence" value="ECO:0007669"/>
    <property type="project" value="InterPro"/>
</dbReference>
<dbReference type="RefSeq" id="WP_317634967.1">
    <property type="nucleotide sequence ID" value="NZ_AP026802.1"/>
</dbReference>
<dbReference type="AlphaFoldDB" id="A0AAU9DGR7"/>
<evidence type="ECO:0000256" key="2">
    <source>
        <dbReference type="ARBA" id="ARBA00009755"/>
    </source>
</evidence>
<evidence type="ECO:0000313" key="5">
    <source>
        <dbReference type="EMBL" id="BDR59160.1"/>
    </source>
</evidence>
<evidence type="ECO:0000313" key="6">
    <source>
        <dbReference type="Proteomes" id="UP001321861"/>
    </source>
</evidence>
<dbReference type="SUPFAM" id="SSF48239">
    <property type="entry name" value="Terpenoid cyclases/Protein prenyltransferases"/>
    <property type="match status" value="1"/>
</dbReference>
<accession>A0AAU9DGR7</accession>
<dbReference type="GO" id="GO:0016866">
    <property type="term" value="F:intramolecular transferase activity"/>
    <property type="evidence" value="ECO:0007669"/>
    <property type="project" value="InterPro"/>
</dbReference>
<dbReference type="PANTHER" id="PTHR11764">
    <property type="entry name" value="TERPENE CYCLASE/MUTASE FAMILY MEMBER"/>
    <property type="match status" value="1"/>
</dbReference>
<keyword evidence="3" id="KW-0677">Repeat</keyword>
<evidence type="ECO:0000259" key="4">
    <source>
        <dbReference type="Pfam" id="PF13243"/>
    </source>
</evidence>
<dbReference type="PANTHER" id="PTHR11764:SF20">
    <property type="entry name" value="LANOSTEROL SYNTHASE"/>
    <property type="match status" value="1"/>
</dbReference>
<evidence type="ECO:0000256" key="1">
    <source>
        <dbReference type="ARBA" id="ARBA00004999"/>
    </source>
</evidence>
<dbReference type="KEGG" id="xap:XA3_16010"/>
<dbReference type="InterPro" id="IPR018333">
    <property type="entry name" value="Squalene_cyclase"/>
</dbReference>
<dbReference type="EMBL" id="AP026802">
    <property type="protein sequence ID" value="BDR59160.1"/>
    <property type="molecule type" value="Genomic_DNA"/>
</dbReference>
<protein>
    <recommendedName>
        <fullName evidence="4">Squalene cyclase C-terminal domain-containing protein</fullName>
    </recommendedName>
</protein>
<comment type="similarity">
    <text evidence="2">Belongs to the terpene cyclase/mutase family.</text>
</comment>
<dbReference type="Proteomes" id="UP001321861">
    <property type="component" value="Chromosome"/>
</dbReference>
<organism evidence="5 6">
    <name type="scientific">Xylocopilactobacillus apicola</name>
    <dbReference type="NCBI Taxonomy" id="2932184"/>
    <lineage>
        <taxon>Bacteria</taxon>
        <taxon>Bacillati</taxon>
        <taxon>Bacillota</taxon>
        <taxon>Bacilli</taxon>
        <taxon>Lactobacillales</taxon>
        <taxon>Lactobacillaceae</taxon>
        <taxon>Xylocopilactobacillus</taxon>
    </lineage>
</organism>
<dbReference type="GO" id="GO:0016104">
    <property type="term" value="P:triterpenoid biosynthetic process"/>
    <property type="evidence" value="ECO:0007669"/>
    <property type="project" value="InterPro"/>
</dbReference>
<reference evidence="5 6" key="1">
    <citation type="journal article" date="2023" name="Microbiol. Spectr.">
        <title>Symbiosis of Carpenter Bees with Uncharacterized Lactic Acid Bacteria Showing NAD Auxotrophy.</title>
        <authorList>
            <person name="Kawasaki S."/>
            <person name="Ozawa K."/>
            <person name="Mori T."/>
            <person name="Yamamoto A."/>
            <person name="Ito M."/>
            <person name="Ohkuma M."/>
            <person name="Sakamoto M."/>
            <person name="Matsutani M."/>
        </authorList>
    </citation>
    <scope>NUCLEOTIDE SEQUENCE [LARGE SCALE GENOMIC DNA]</scope>
    <source>
        <strain evidence="5 6">XA3</strain>
    </source>
</reference>
<name>A0AAU9DGR7_9LACO</name>
<keyword evidence="6" id="KW-1185">Reference proteome</keyword>
<feature type="domain" description="Squalene cyclase C-terminal" evidence="4">
    <location>
        <begin position="72"/>
        <end position="160"/>
    </location>
</feature>
<evidence type="ECO:0000256" key="3">
    <source>
        <dbReference type="ARBA" id="ARBA00022737"/>
    </source>
</evidence>
<dbReference type="Gene3D" id="1.50.10.20">
    <property type="match status" value="1"/>
</dbReference>
<dbReference type="InterPro" id="IPR032696">
    <property type="entry name" value="SQ_cyclase_C"/>
</dbReference>
<sequence length="332" mass="37386">MMKPSLLLTDPSPCLRYKILSNMSDPDKDELNELDLERKNDPILKSILDLQNSDGSFRISDRTAPTSIIQSTSIALTMIAYLGFDYKMDEVQKAVNYLMAKQQTDGSWSYEGEEYDMVPLQTAFPLWGISSVGKSLDPQLKKSYDWLLSKQLADGAWPVGTVYGNFGYIAGYRKLPNSKNGCRVNTTCALLALTNHPKLKKDPRVLKAADVLLGRRTIERHSMGINIARCLGVEKSSGFFSYFAAHDIALVLSIIAKIGINGEDPRVNEIEKTVRGFQNKFGLIEYEKSPIVTHWLTYDINNYLSIIDSSSVFIHKIPDFAFKGYQKNNKFI</sequence>
<comment type="pathway">
    <text evidence="1">Secondary metabolite biosynthesis; hopanoid biosynthesis.</text>
</comment>
<dbReference type="InterPro" id="IPR008930">
    <property type="entry name" value="Terpenoid_cyclase/PrenylTrfase"/>
</dbReference>